<name>A0A6L7GX11_9ACTN</name>
<dbReference type="PANTHER" id="PTHR31793:SF24">
    <property type="entry name" value="LONG-CHAIN ACYL-COA THIOESTERASE FADM"/>
    <property type="match status" value="1"/>
</dbReference>
<dbReference type="InterPro" id="IPR029069">
    <property type="entry name" value="HotDog_dom_sf"/>
</dbReference>
<organism evidence="1 2">
    <name type="scientific">Gordonia mangrovi</name>
    <dbReference type="NCBI Taxonomy" id="2665643"/>
    <lineage>
        <taxon>Bacteria</taxon>
        <taxon>Bacillati</taxon>
        <taxon>Actinomycetota</taxon>
        <taxon>Actinomycetes</taxon>
        <taxon>Mycobacteriales</taxon>
        <taxon>Gordoniaceae</taxon>
        <taxon>Gordonia</taxon>
    </lineage>
</organism>
<dbReference type="Pfam" id="PF13279">
    <property type="entry name" value="4HBT_2"/>
    <property type="match status" value="1"/>
</dbReference>
<gene>
    <name evidence="1" type="ORF">GIY30_22345</name>
</gene>
<dbReference type="GO" id="GO:0047617">
    <property type="term" value="F:fatty acyl-CoA hydrolase activity"/>
    <property type="evidence" value="ECO:0007669"/>
    <property type="project" value="TreeGrafter"/>
</dbReference>
<comment type="caution">
    <text evidence="1">The sequence shown here is derived from an EMBL/GenBank/DDBJ whole genome shotgun (WGS) entry which is preliminary data.</text>
</comment>
<evidence type="ECO:0000313" key="2">
    <source>
        <dbReference type="Proteomes" id="UP000475545"/>
    </source>
</evidence>
<dbReference type="CDD" id="cd00586">
    <property type="entry name" value="4HBT"/>
    <property type="match status" value="1"/>
</dbReference>
<protein>
    <submittedName>
        <fullName evidence="1">Acyl-CoA thioesterase</fullName>
    </submittedName>
</protein>
<dbReference type="EMBL" id="WMBR01000008">
    <property type="protein sequence ID" value="MXP24082.1"/>
    <property type="molecule type" value="Genomic_DNA"/>
</dbReference>
<reference evidence="1 2" key="1">
    <citation type="submission" date="2019-11" db="EMBL/GenBank/DDBJ databases">
        <title>Gordonia sp. nov., a novel actinobacterium isolated from mangrove soil in Hainan.</title>
        <authorList>
            <person name="Huang X."/>
            <person name="Xie Y."/>
            <person name="Chu X."/>
            <person name="Xiao K."/>
        </authorList>
    </citation>
    <scope>NUCLEOTIDE SEQUENCE [LARGE SCALE GENOMIC DNA]</scope>
    <source>
        <strain evidence="1 2">HNM0687</strain>
    </source>
</reference>
<dbReference type="Proteomes" id="UP000475545">
    <property type="component" value="Unassembled WGS sequence"/>
</dbReference>
<proteinExistence type="predicted"/>
<dbReference type="AlphaFoldDB" id="A0A6L7GX11"/>
<sequence length="163" mass="18109">MATTVIVRARSGRGQRLGFSNVADEHLDVPVQLRWGDMDINNHINNVQFARIFEEARVRSFARWLRHRPAGFSMLVARQEIVFTAVLEYSMEPVTVRSCVSRIGTTSFNLSLTLIDPDGVTCAVAESTMVSVEPHTGRPTPPPDEVRTILESHLVADAGLPVR</sequence>
<dbReference type="Gene3D" id="3.10.129.10">
    <property type="entry name" value="Hotdog Thioesterase"/>
    <property type="match status" value="1"/>
</dbReference>
<keyword evidence="2" id="KW-1185">Reference proteome</keyword>
<accession>A0A6L7GX11</accession>
<evidence type="ECO:0000313" key="1">
    <source>
        <dbReference type="EMBL" id="MXP24082.1"/>
    </source>
</evidence>
<dbReference type="SUPFAM" id="SSF54637">
    <property type="entry name" value="Thioesterase/thiol ester dehydrase-isomerase"/>
    <property type="match status" value="1"/>
</dbReference>
<dbReference type="PANTHER" id="PTHR31793">
    <property type="entry name" value="4-HYDROXYBENZOYL-COA THIOESTERASE FAMILY MEMBER"/>
    <property type="match status" value="1"/>
</dbReference>
<dbReference type="InterPro" id="IPR050563">
    <property type="entry name" value="4-hydroxybenzoyl-CoA_TE"/>
</dbReference>